<reference evidence="4" key="2">
    <citation type="submission" date="2025-08" db="UniProtKB">
        <authorList>
            <consortium name="Ensembl"/>
        </authorList>
    </citation>
    <scope>IDENTIFICATION</scope>
</reference>
<dbReference type="SMART" id="SM00832">
    <property type="entry name" value="C8"/>
    <property type="match status" value="1"/>
</dbReference>
<keyword evidence="5" id="KW-1185">Reference proteome</keyword>
<dbReference type="InterPro" id="IPR050780">
    <property type="entry name" value="Mucin_vWF_Thrombospondin_sf"/>
</dbReference>
<dbReference type="GeneTree" id="ENSGT00940000163235"/>
<evidence type="ECO:0000256" key="1">
    <source>
        <dbReference type="ARBA" id="ARBA00023157"/>
    </source>
</evidence>
<reference evidence="4" key="3">
    <citation type="submission" date="2025-09" db="UniProtKB">
        <authorList>
            <consortium name="Ensembl"/>
        </authorList>
    </citation>
    <scope>IDENTIFICATION</scope>
</reference>
<keyword evidence="1" id="KW-1015">Disulfide bond</keyword>
<dbReference type="PANTHER" id="PTHR11339">
    <property type="entry name" value="EXTRACELLULAR MATRIX GLYCOPROTEIN RELATED"/>
    <property type="match status" value="1"/>
</dbReference>
<proteinExistence type="predicted"/>
<dbReference type="SMART" id="SM00216">
    <property type="entry name" value="VWD"/>
    <property type="match status" value="1"/>
</dbReference>
<dbReference type="AlphaFoldDB" id="A0A3P8U9F5"/>
<dbReference type="InterPro" id="IPR001846">
    <property type="entry name" value="VWF_type-D"/>
</dbReference>
<reference evidence="4 5" key="1">
    <citation type="submission" date="2018-03" db="EMBL/GenBank/DDBJ databases">
        <title>Finding Nemo's genes: A chromosome-scale reference assembly of the genome of the orange clownfish Amphiprion percula.</title>
        <authorList>
            <person name="Lehmann R."/>
        </authorList>
    </citation>
    <scope>NUCLEOTIDE SEQUENCE</scope>
</reference>
<feature type="domain" description="VWFD" evidence="3">
    <location>
        <begin position="69"/>
        <end position="237"/>
    </location>
</feature>
<sequence>MCGTTTTPTSTLTPTEIPPSCPEWNVANNTIEIVPYECPPIKNITCTNGKKPVLVYDEYYCCQHYVCDCVCEGWGDPHYITFDGFYYSYQGNCTYVLMEEILPRHYLKIYIDNVFCDPTEDVSCPRSLIISYGSEVALKNGKTLKLPYSQYGIKVVNTGINLVLEIPRLQVVITFGITGFSVTLPFQYFGSNTQGHCGTCTNNQADDCMLPGGQLVESCAVMADYWPTKDINQPNCLVPPLLPTSVPEPPTLEPCNADSICTLLYNSSFAECHPFVSPDNFYRGCVFDSCHVSNPAVECTSLQTYAAACAQAGVCLHWRNHTTICGKQPLIVLLFNVGIIQIRNKKFVSVKSSFLVQLKFNFGALFPKFNERFEYKCQDCICEETTKTVTCKPKVCPALPIANCTGEGFVLVNQTNPSDSCCSAYTFGCGSKQYLFFIKSTECQINTCPVSNKNCPVGYKPVISVPEGKCCPQQTCGDNHFFTYFIFSLLVFYVFS</sequence>
<dbReference type="Pfam" id="PF00094">
    <property type="entry name" value="VWD"/>
    <property type="match status" value="1"/>
</dbReference>
<evidence type="ECO:0000256" key="2">
    <source>
        <dbReference type="ARBA" id="ARBA00023180"/>
    </source>
</evidence>
<dbReference type="Proteomes" id="UP000265080">
    <property type="component" value="Chromosome 4"/>
</dbReference>
<keyword evidence="2" id="KW-0325">Glycoprotein</keyword>
<dbReference type="STRING" id="161767.ENSAPEP00000031957"/>
<evidence type="ECO:0000313" key="4">
    <source>
        <dbReference type="Ensembl" id="ENSAPEP00000031957.1"/>
    </source>
</evidence>
<protein>
    <recommendedName>
        <fullName evidence="3">VWFD domain-containing protein</fullName>
    </recommendedName>
</protein>
<dbReference type="PROSITE" id="PS51233">
    <property type="entry name" value="VWFD"/>
    <property type="match status" value="1"/>
</dbReference>
<organism evidence="4 5">
    <name type="scientific">Amphiprion percula</name>
    <name type="common">Orange clownfish</name>
    <name type="synonym">Lutjanus percula</name>
    <dbReference type="NCBI Taxonomy" id="161767"/>
    <lineage>
        <taxon>Eukaryota</taxon>
        <taxon>Metazoa</taxon>
        <taxon>Chordata</taxon>
        <taxon>Craniata</taxon>
        <taxon>Vertebrata</taxon>
        <taxon>Euteleostomi</taxon>
        <taxon>Actinopterygii</taxon>
        <taxon>Neopterygii</taxon>
        <taxon>Teleostei</taxon>
        <taxon>Neoteleostei</taxon>
        <taxon>Acanthomorphata</taxon>
        <taxon>Ovalentaria</taxon>
        <taxon>Pomacentridae</taxon>
        <taxon>Amphiprion</taxon>
    </lineage>
</organism>
<accession>A0A3P8U9F5</accession>
<name>A0A3P8U9F5_AMPPE</name>
<dbReference type="Pfam" id="PF08742">
    <property type="entry name" value="C8"/>
    <property type="match status" value="1"/>
</dbReference>
<dbReference type="OMA" id="DINSECN"/>
<evidence type="ECO:0000313" key="5">
    <source>
        <dbReference type="Proteomes" id="UP000265080"/>
    </source>
</evidence>
<dbReference type="Ensembl" id="ENSAPET00000032806.1">
    <property type="protein sequence ID" value="ENSAPEP00000031957.1"/>
    <property type="gene ID" value="ENSAPEG00000022685.1"/>
</dbReference>
<dbReference type="InterPro" id="IPR014853">
    <property type="entry name" value="VWF/SSPO/ZAN-like_Cys-rich_dom"/>
</dbReference>
<dbReference type="PANTHER" id="PTHR11339:SF406">
    <property type="entry name" value="MUCIN-5AC-LIKE"/>
    <property type="match status" value="1"/>
</dbReference>
<evidence type="ECO:0000259" key="3">
    <source>
        <dbReference type="PROSITE" id="PS51233"/>
    </source>
</evidence>